<proteinExistence type="predicted"/>
<sequence length="64" mass="7152">MKNVAFIGIDTPTVFGILSKEREREKWRLLNRCSCVIGSEIDTIRNISPSTYSVGGCSRKDLSC</sequence>
<evidence type="ECO:0000313" key="2">
    <source>
        <dbReference type="Proteomes" id="UP000029121"/>
    </source>
</evidence>
<organism evidence="1 2">
    <name type="scientific">Capsella rubella</name>
    <dbReference type="NCBI Taxonomy" id="81985"/>
    <lineage>
        <taxon>Eukaryota</taxon>
        <taxon>Viridiplantae</taxon>
        <taxon>Streptophyta</taxon>
        <taxon>Embryophyta</taxon>
        <taxon>Tracheophyta</taxon>
        <taxon>Spermatophyta</taxon>
        <taxon>Magnoliopsida</taxon>
        <taxon>eudicotyledons</taxon>
        <taxon>Gunneridae</taxon>
        <taxon>Pentapetalae</taxon>
        <taxon>rosids</taxon>
        <taxon>malvids</taxon>
        <taxon>Brassicales</taxon>
        <taxon>Brassicaceae</taxon>
        <taxon>Camelineae</taxon>
        <taxon>Capsella</taxon>
    </lineage>
</organism>
<name>R0FHT2_9BRAS</name>
<reference evidence="2" key="1">
    <citation type="journal article" date="2013" name="Nat. Genet.">
        <title>The Capsella rubella genome and the genomic consequences of rapid mating system evolution.</title>
        <authorList>
            <person name="Slotte T."/>
            <person name="Hazzouri K.M."/>
            <person name="Agren J.A."/>
            <person name="Koenig D."/>
            <person name="Maumus F."/>
            <person name="Guo Y.L."/>
            <person name="Steige K."/>
            <person name="Platts A.E."/>
            <person name="Escobar J.S."/>
            <person name="Newman L.K."/>
            <person name="Wang W."/>
            <person name="Mandakova T."/>
            <person name="Vello E."/>
            <person name="Smith L.M."/>
            <person name="Henz S.R."/>
            <person name="Steffen J."/>
            <person name="Takuno S."/>
            <person name="Brandvain Y."/>
            <person name="Coop G."/>
            <person name="Andolfatto P."/>
            <person name="Hu T.T."/>
            <person name="Blanchette M."/>
            <person name="Clark R.M."/>
            <person name="Quesneville H."/>
            <person name="Nordborg M."/>
            <person name="Gaut B.S."/>
            <person name="Lysak M.A."/>
            <person name="Jenkins J."/>
            <person name="Grimwood J."/>
            <person name="Chapman J."/>
            <person name="Prochnik S."/>
            <person name="Shu S."/>
            <person name="Rokhsar D."/>
            <person name="Schmutz J."/>
            <person name="Weigel D."/>
            <person name="Wright S.I."/>
        </authorList>
    </citation>
    <scope>NUCLEOTIDE SEQUENCE [LARGE SCALE GENOMIC DNA]</scope>
    <source>
        <strain evidence="2">cv. Monte Gargano</strain>
    </source>
</reference>
<dbReference type="AlphaFoldDB" id="R0FHT2"/>
<gene>
    <name evidence="1" type="ORF">CARUB_v10002405mg</name>
</gene>
<protein>
    <submittedName>
        <fullName evidence="1">Uncharacterized protein</fullName>
    </submittedName>
</protein>
<evidence type="ECO:0000313" key="1">
    <source>
        <dbReference type="EMBL" id="EOA21922.1"/>
    </source>
</evidence>
<accession>R0FHT2</accession>
<dbReference type="Proteomes" id="UP000029121">
    <property type="component" value="Unassembled WGS sequence"/>
</dbReference>
<keyword evidence="2" id="KW-1185">Reference proteome</keyword>
<dbReference type="EMBL" id="KB870810">
    <property type="protein sequence ID" value="EOA21922.1"/>
    <property type="molecule type" value="Genomic_DNA"/>
</dbReference>